<dbReference type="PANTHER" id="PTHR31005:SF8">
    <property type="entry name" value="DUF4139 DOMAIN-CONTAINING PROTEIN"/>
    <property type="match status" value="1"/>
</dbReference>
<gene>
    <name evidence="5" type="ORF">BcellWH2_00343</name>
</gene>
<feature type="signal peptide" evidence="2">
    <location>
        <begin position="1"/>
        <end position="22"/>
    </location>
</feature>
<evidence type="ECO:0000259" key="3">
    <source>
        <dbReference type="Pfam" id="PF13598"/>
    </source>
</evidence>
<feature type="chain" id="PRO_5006046500" description="Mucoidy inhibitor MuiA family protein" evidence="2">
    <location>
        <begin position="23"/>
        <end position="627"/>
    </location>
</feature>
<dbReference type="InterPro" id="IPR011935">
    <property type="entry name" value="CHP02231"/>
</dbReference>
<dbReference type="AlphaFoldDB" id="A0A0P0FR83"/>
<reference evidence="5 6" key="1">
    <citation type="journal article" date="2015" name="Science">
        <title>Genetic determinants of in vivo fitness and diet responsiveness in multiple human gut Bacteroides.</title>
        <authorList>
            <person name="Wu M."/>
            <person name="McNulty N.P."/>
            <person name="Rodionov D.A."/>
            <person name="Khoroshkin M.S."/>
            <person name="Griffin N.W."/>
            <person name="Cheng J."/>
            <person name="Latreille P."/>
            <person name="Kerstetter R.A."/>
            <person name="Terrapon N."/>
            <person name="Henrissat B."/>
            <person name="Osterman A.L."/>
            <person name="Gordon J.I."/>
        </authorList>
    </citation>
    <scope>NUCLEOTIDE SEQUENCE [LARGE SCALE GENOMIC DNA]</scope>
    <source>
        <strain evidence="5 6">WH2</strain>
    </source>
</reference>
<evidence type="ECO:0008006" key="7">
    <source>
        <dbReference type="Google" id="ProtNLM"/>
    </source>
</evidence>
<proteinExistence type="predicted"/>
<evidence type="ECO:0000256" key="2">
    <source>
        <dbReference type="SAM" id="SignalP"/>
    </source>
</evidence>
<evidence type="ECO:0000313" key="5">
    <source>
        <dbReference type="EMBL" id="ALJ57618.1"/>
    </source>
</evidence>
<protein>
    <recommendedName>
        <fullName evidence="7">Mucoidy inhibitor MuiA family protein</fullName>
    </recommendedName>
</protein>
<feature type="domain" description="DUF4140" evidence="4">
    <location>
        <begin position="33"/>
        <end position="130"/>
    </location>
</feature>
<dbReference type="Pfam" id="PF13598">
    <property type="entry name" value="DUF4139"/>
    <property type="match status" value="1"/>
</dbReference>
<keyword evidence="1" id="KW-0175">Coiled coil</keyword>
<dbReference type="EMBL" id="CP012801">
    <property type="protein sequence ID" value="ALJ57618.1"/>
    <property type="molecule type" value="Genomic_DNA"/>
</dbReference>
<dbReference type="Pfam" id="PF13715">
    <property type="entry name" value="CarbopepD_reg_2"/>
    <property type="match status" value="1"/>
</dbReference>
<dbReference type="SUPFAM" id="SSF49464">
    <property type="entry name" value="Carboxypeptidase regulatory domain-like"/>
    <property type="match status" value="1"/>
</dbReference>
<keyword evidence="2" id="KW-0732">Signal</keyword>
<dbReference type="PATRIC" id="fig|246787.4.peg.360"/>
<dbReference type="Proteomes" id="UP000061809">
    <property type="component" value="Chromosome"/>
</dbReference>
<evidence type="ECO:0000259" key="4">
    <source>
        <dbReference type="Pfam" id="PF13600"/>
    </source>
</evidence>
<dbReference type="InterPro" id="IPR008969">
    <property type="entry name" value="CarboxyPept-like_regulatory"/>
</dbReference>
<evidence type="ECO:0000313" key="6">
    <source>
        <dbReference type="Proteomes" id="UP000061809"/>
    </source>
</evidence>
<dbReference type="NCBIfam" id="TIGR02231">
    <property type="entry name" value="mucoidy inhibitor MuiA family protein"/>
    <property type="match status" value="2"/>
</dbReference>
<dbReference type="PANTHER" id="PTHR31005">
    <property type="entry name" value="DUF4139 DOMAIN-CONTAINING PROTEIN"/>
    <property type="match status" value="1"/>
</dbReference>
<dbReference type="Pfam" id="PF13600">
    <property type="entry name" value="DUF4140"/>
    <property type="match status" value="1"/>
</dbReference>
<organism evidence="5 6">
    <name type="scientific">Bacteroides cellulosilyticus</name>
    <dbReference type="NCBI Taxonomy" id="246787"/>
    <lineage>
        <taxon>Bacteria</taxon>
        <taxon>Pseudomonadati</taxon>
        <taxon>Bacteroidota</taxon>
        <taxon>Bacteroidia</taxon>
        <taxon>Bacteroidales</taxon>
        <taxon>Bacteroidaceae</taxon>
        <taxon>Bacteroides</taxon>
    </lineage>
</organism>
<dbReference type="RefSeq" id="WP_029426878.1">
    <property type="nucleotide sequence ID" value="NZ_CP012801.1"/>
</dbReference>
<feature type="coiled-coil region" evidence="1">
    <location>
        <begin position="93"/>
        <end position="127"/>
    </location>
</feature>
<sequence>MKRLRLGLWACFCFCAATTLMGQNKVKTTAEKVMLFIDGAQVTRTKQVDIPAGNSTLIFTGLSPYMDAQSMQVSAKGKLTVTAVNRQYNYIDSLAVSEKQQSLQKELKKIEKQQKEQNAELGLINAEYEMLKTNCSVNNKNTATSLATIKEVNQYYSGQLKTLKTKELAINEQIAELAIKQGQLNSELAQLSGKSLTPMSEIMVNVNAPAACKATFTLNYYVKNAGWFPSYDVRSGSLAEPISIIYKANIFQNTKEEWKNVELSLSSSNPSTGSVAPTLSTYWLDYGLAAPRYNLNLNGNTVSGIVIDNERTPVIGATVTIPGTTIGAITDISGKYSITIPNGQNKLQFSYIGYQTQTRDIQGNIMNVTLQEDTQALDEVVVVGYGAERKPLMAGAVSGLKVNHKKDIQYEEETSMALDVEQSQGQMGYEFEIKVPYTIPSDNKPVVAEIGYYELPASYTYQSTPKIDKDAFLIAQVTDWEKLNLLEGEANVYFENTFIGKSIMNVTQQNDTLSFSLGRDKRIMIQRTKENEYTSRKFMGSNQTQSIAWKLSVRNTRPEPVILTLYDQLPVSRNNNITVTAEEISGGSLDEAKGIITWQITLQPGEQRDLALRYKVKYPKGRNLIIE</sequence>
<dbReference type="InterPro" id="IPR037291">
    <property type="entry name" value="DUF4139"/>
</dbReference>
<feature type="domain" description="DUF4139" evidence="3">
    <location>
        <begin position="217"/>
        <end position="620"/>
    </location>
</feature>
<accession>A0A0P0FR83</accession>
<dbReference type="InterPro" id="IPR025554">
    <property type="entry name" value="DUF4140"/>
</dbReference>
<evidence type="ECO:0000256" key="1">
    <source>
        <dbReference type="SAM" id="Coils"/>
    </source>
</evidence>
<dbReference type="KEGG" id="bcel:BcellWH2_00343"/>
<name>A0A0P0FR83_9BACE</name>
<dbReference type="Gene3D" id="2.60.40.1120">
    <property type="entry name" value="Carboxypeptidase-like, regulatory domain"/>
    <property type="match status" value="1"/>
</dbReference>